<dbReference type="PANTHER" id="PTHR34427">
    <property type="entry name" value="DUF4283 DOMAIN PROTEIN"/>
    <property type="match status" value="1"/>
</dbReference>
<feature type="signal peptide" evidence="1">
    <location>
        <begin position="1"/>
        <end position="15"/>
    </location>
</feature>
<reference evidence="2" key="1">
    <citation type="submission" date="2023-08" db="EMBL/GenBank/DDBJ databases">
        <title>A de novo genome assembly of Solanum verrucosum Schlechtendal, a Mexican diploid species geographically isolated from the other diploid A-genome species in potato relatives.</title>
        <authorList>
            <person name="Hosaka K."/>
        </authorList>
    </citation>
    <scope>NUCLEOTIDE SEQUENCE</scope>
    <source>
        <tissue evidence="2">Young leaves</tissue>
    </source>
</reference>
<sequence>MIVWCLIGLAGLIDGVPVVFELPTCFNLNPERYLYWPWKIICKAKVPVKISCFVGWWNLVLEESQIPTQLVVVDVKCDNRESEASVDQVGRITITVLVPKDSPRNRRSLRWMDSDRGGKTEEETELRNHLKWARLKVKGDEISVPKVVELKHDGKIFRIQVWIEAPARVLTEGPRENLIFVQRFIEKPYNKRRGGGLVYTEVTGHVGSSESQGNLNYTAVQNLRIHT</sequence>
<feature type="chain" id="PRO_5042190654" evidence="1">
    <location>
        <begin position="16"/>
        <end position="227"/>
    </location>
</feature>
<evidence type="ECO:0000313" key="3">
    <source>
        <dbReference type="Proteomes" id="UP001234989"/>
    </source>
</evidence>
<keyword evidence="1" id="KW-0732">Signal</keyword>
<organism evidence="2 3">
    <name type="scientific">Solanum verrucosum</name>
    <dbReference type="NCBI Taxonomy" id="315347"/>
    <lineage>
        <taxon>Eukaryota</taxon>
        <taxon>Viridiplantae</taxon>
        <taxon>Streptophyta</taxon>
        <taxon>Embryophyta</taxon>
        <taxon>Tracheophyta</taxon>
        <taxon>Spermatophyta</taxon>
        <taxon>Magnoliopsida</taxon>
        <taxon>eudicotyledons</taxon>
        <taxon>Gunneridae</taxon>
        <taxon>Pentapetalae</taxon>
        <taxon>asterids</taxon>
        <taxon>lamiids</taxon>
        <taxon>Solanales</taxon>
        <taxon>Solanaceae</taxon>
        <taxon>Solanoideae</taxon>
        <taxon>Solaneae</taxon>
        <taxon>Solanum</taxon>
    </lineage>
</organism>
<proteinExistence type="predicted"/>
<dbReference type="AlphaFoldDB" id="A0AAF0ZQD1"/>
<name>A0AAF0ZQD1_SOLVR</name>
<keyword evidence="3" id="KW-1185">Reference proteome</keyword>
<accession>A0AAF0ZQD1</accession>
<evidence type="ECO:0000256" key="1">
    <source>
        <dbReference type="SAM" id="SignalP"/>
    </source>
</evidence>
<dbReference type="PANTHER" id="PTHR34427:SF10">
    <property type="entry name" value="DUF4283 DOMAIN-CONTAINING PROTEIN"/>
    <property type="match status" value="1"/>
</dbReference>
<dbReference type="EMBL" id="CP133620">
    <property type="protein sequence ID" value="WMV46023.1"/>
    <property type="molecule type" value="Genomic_DNA"/>
</dbReference>
<evidence type="ECO:0000313" key="2">
    <source>
        <dbReference type="EMBL" id="WMV46023.1"/>
    </source>
</evidence>
<protein>
    <submittedName>
        <fullName evidence="2">Uncharacterized protein</fullName>
    </submittedName>
</protein>
<gene>
    <name evidence="2" type="ORF">MTR67_039408</name>
</gene>
<dbReference type="Proteomes" id="UP001234989">
    <property type="component" value="Chromosome 9"/>
</dbReference>